<dbReference type="AlphaFoldDB" id="A0A0J6C2M4"/>
<dbReference type="OrthoDB" id="9780943at2"/>
<dbReference type="Gene3D" id="3.40.190.10">
    <property type="entry name" value="Periplasmic binding protein-like II"/>
    <property type="match status" value="1"/>
</dbReference>
<dbReference type="PIRSF" id="PIRSF017082">
    <property type="entry name" value="YflP"/>
    <property type="match status" value="1"/>
</dbReference>
<gene>
    <name evidence="3" type="ORF">BBN53_10100</name>
    <name evidence="4" type="ORF">ERS370011_03528</name>
</gene>
<dbReference type="InterPro" id="IPR006311">
    <property type="entry name" value="TAT_signal"/>
</dbReference>
<comment type="similarity">
    <text evidence="1">Belongs to the UPF0065 (bug) family.</text>
</comment>
<dbReference type="Pfam" id="PF03401">
    <property type="entry name" value="TctC"/>
    <property type="match status" value="1"/>
</dbReference>
<sequence length="329" mass="34811">MQSRLNSRRRSLLKASAALIGLPGLALAEAAEWPRRPVRFIVPFAPGGGADIATRMTAERLQALWGGVPAIVENKAGANTVIAASSVLNSARDGSTFLATIGLTMQLPALMNEVPFDPMRDLLPVGALTLEQLVLVTHPRSGFKSFTEMEQVARGKKNLAFGSYGVGSQSHLLLNEINKATGVEILHVPYKGAAPAVQAVMAGEVALALTNLGTVKEHVASGRLLALAVTGGKRYRFVPQVPTLKECGVAGFDTPSWIGVFAPKGVPESIIERASQTLRSALRAPELLARLEGFCQEPGDMSRAEFAALVAQGTEDAVRMIRASGIKLS</sequence>
<reference evidence="3 6" key="2">
    <citation type="submission" date="2016-07" db="EMBL/GenBank/DDBJ databases">
        <title>Complete genome sequences of Bordetella pseudohinzii.</title>
        <authorList>
            <person name="Spilker T."/>
            <person name="Darrah R."/>
            <person name="LiPuma J.J."/>
        </authorList>
    </citation>
    <scope>NUCLEOTIDE SEQUENCE [LARGE SCALE GENOMIC DNA]</scope>
    <source>
        <strain evidence="3 6">HI4681</strain>
    </source>
</reference>
<accession>A0A0J6C2M4</accession>
<accession>A0A0M7H922</accession>
<dbReference type="PANTHER" id="PTHR42928:SF5">
    <property type="entry name" value="BLR1237 PROTEIN"/>
    <property type="match status" value="1"/>
</dbReference>
<dbReference type="KEGG" id="bpdz:BBN53_10100"/>
<proteinExistence type="inferred from homology"/>
<dbReference type="RefSeq" id="WP_043211789.1">
    <property type="nucleotide sequence ID" value="NZ_CAJGUP010000221.1"/>
</dbReference>
<name>A0A0J6C2M4_9BORD</name>
<dbReference type="PROSITE" id="PS51318">
    <property type="entry name" value="TAT"/>
    <property type="match status" value="1"/>
</dbReference>
<reference evidence="4 5" key="1">
    <citation type="submission" date="2015-09" db="EMBL/GenBank/DDBJ databases">
        <authorList>
            <person name="Jackson K.R."/>
            <person name="Lunt B.L."/>
            <person name="Fisher J.N.B."/>
            <person name="Gardner A.V."/>
            <person name="Bailey M.E."/>
            <person name="Deus L.M."/>
            <person name="Earl A.S."/>
            <person name="Gibby P.D."/>
            <person name="Hartmann K.A."/>
            <person name="Liu J.E."/>
            <person name="Manci A.M."/>
            <person name="Nielsen D.A."/>
            <person name="Solomon M.B."/>
            <person name="Breakwell D.P."/>
            <person name="Burnett S.H."/>
            <person name="Grose J.H."/>
        </authorList>
    </citation>
    <scope>NUCLEOTIDE SEQUENCE [LARGE SCALE GENOMIC DNA]</scope>
    <source>
        <strain evidence="4 5">2789STDY5608636</strain>
    </source>
</reference>
<dbReference type="SUPFAM" id="SSF53850">
    <property type="entry name" value="Periplasmic binding protein-like II"/>
    <property type="match status" value="1"/>
</dbReference>
<evidence type="ECO:0000313" key="3">
    <source>
        <dbReference type="EMBL" id="ANY16218.1"/>
    </source>
</evidence>
<dbReference type="CDD" id="cd07012">
    <property type="entry name" value="PBP2_Bug_TTT"/>
    <property type="match status" value="1"/>
</dbReference>
<evidence type="ECO:0000313" key="4">
    <source>
        <dbReference type="EMBL" id="CUJ05426.1"/>
    </source>
</evidence>
<organism evidence="4 5">
    <name type="scientific">Bordetella pseudohinzii</name>
    <dbReference type="NCBI Taxonomy" id="1331258"/>
    <lineage>
        <taxon>Bacteria</taxon>
        <taxon>Pseudomonadati</taxon>
        <taxon>Pseudomonadota</taxon>
        <taxon>Betaproteobacteria</taxon>
        <taxon>Burkholderiales</taxon>
        <taxon>Alcaligenaceae</taxon>
        <taxon>Bordetella</taxon>
    </lineage>
</organism>
<evidence type="ECO:0000256" key="1">
    <source>
        <dbReference type="ARBA" id="ARBA00006987"/>
    </source>
</evidence>
<feature type="chain" id="PRO_5005268323" evidence="2">
    <location>
        <begin position="29"/>
        <end position="329"/>
    </location>
</feature>
<dbReference type="InterPro" id="IPR005064">
    <property type="entry name" value="BUG"/>
</dbReference>
<evidence type="ECO:0000313" key="5">
    <source>
        <dbReference type="Proteomes" id="UP000053096"/>
    </source>
</evidence>
<dbReference type="EMBL" id="CP016440">
    <property type="protein sequence ID" value="ANY16218.1"/>
    <property type="molecule type" value="Genomic_DNA"/>
</dbReference>
<keyword evidence="6" id="KW-1185">Reference proteome</keyword>
<evidence type="ECO:0000313" key="6">
    <source>
        <dbReference type="Proteomes" id="UP000092950"/>
    </source>
</evidence>
<dbReference type="GO" id="GO:0016829">
    <property type="term" value="F:lyase activity"/>
    <property type="evidence" value="ECO:0007669"/>
    <property type="project" value="UniProtKB-KW"/>
</dbReference>
<keyword evidence="2" id="KW-0732">Signal</keyword>
<dbReference type="InterPro" id="IPR042100">
    <property type="entry name" value="Bug_dom1"/>
</dbReference>
<dbReference type="PANTHER" id="PTHR42928">
    <property type="entry name" value="TRICARBOXYLATE-BINDING PROTEIN"/>
    <property type="match status" value="1"/>
</dbReference>
<protein>
    <submittedName>
        <fullName evidence="4">Argininosuccinate lyase</fullName>
    </submittedName>
</protein>
<dbReference type="Gene3D" id="3.40.190.150">
    <property type="entry name" value="Bordetella uptake gene, domain 1"/>
    <property type="match status" value="1"/>
</dbReference>
<dbReference type="EMBL" id="CYTV01000011">
    <property type="protein sequence ID" value="CUJ05426.1"/>
    <property type="molecule type" value="Genomic_DNA"/>
</dbReference>
<dbReference type="Proteomes" id="UP000092950">
    <property type="component" value="Chromosome"/>
</dbReference>
<feature type="signal peptide" evidence="2">
    <location>
        <begin position="1"/>
        <end position="28"/>
    </location>
</feature>
<evidence type="ECO:0000256" key="2">
    <source>
        <dbReference type="SAM" id="SignalP"/>
    </source>
</evidence>
<dbReference type="Proteomes" id="UP000053096">
    <property type="component" value="Unassembled WGS sequence"/>
</dbReference>
<keyword evidence="4" id="KW-0456">Lyase</keyword>